<dbReference type="Proteomes" id="UP001626536">
    <property type="component" value="Plasmid pRX1"/>
</dbReference>
<reference evidence="1 2" key="1">
    <citation type="submission" date="2023-10" db="EMBL/GenBank/DDBJ databases">
        <title>Novel methanotroph of the genus Methylocapsa from a subarctic wetland.</title>
        <authorList>
            <person name="Belova S.E."/>
            <person name="Oshkin I.Y."/>
            <person name="Miroshnikov K."/>
            <person name="Dedysh S.N."/>
        </authorList>
    </citation>
    <scope>NUCLEOTIDE SEQUENCE [LARGE SCALE GENOMIC DNA]</scope>
    <source>
        <strain evidence="1 2">RX1</strain>
        <plasmid evidence="1 2">pRX1</plasmid>
    </source>
</reference>
<gene>
    <name evidence="1" type="ORF">RZS28_19840</name>
</gene>
<evidence type="ECO:0000313" key="1">
    <source>
        <dbReference type="EMBL" id="WOJ91699.1"/>
    </source>
</evidence>
<sequence length="73" mass="7696">MPIYKIKGTDEVRTTYEIYAGLDSLEDLPGARVISVDAIGGAIESVQLVDAAPAGMIPIKPAWKSGVALKPAR</sequence>
<name>A0ABZ0HZ51_9HYPH</name>
<evidence type="ECO:0000313" key="2">
    <source>
        <dbReference type="Proteomes" id="UP001626536"/>
    </source>
</evidence>
<dbReference type="EMBL" id="CP136863">
    <property type="protein sequence ID" value="WOJ91699.1"/>
    <property type="molecule type" value="Genomic_DNA"/>
</dbReference>
<keyword evidence="1" id="KW-0614">Plasmid</keyword>
<keyword evidence="2" id="KW-1185">Reference proteome</keyword>
<proteinExistence type="predicted"/>
<geneLocation type="plasmid" evidence="1 2">
    <name>pRX1</name>
</geneLocation>
<protein>
    <submittedName>
        <fullName evidence="1">Uncharacterized protein</fullName>
    </submittedName>
</protein>
<organism evidence="1 2">
    <name type="scientific">Methylocapsa polymorpha</name>
    <dbReference type="NCBI Taxonomy" id="3080828"/>
    <lineage>
        <taxon>Bacteria</taxon>
        <taxon>Pseudomonadati</taxon>
        <taxon>Pseudomonadota</taxon>
        <taxon>Alphaproteobacteria</taxon>
        <taxon>Hyphomicrobiales</taxon>
        <taxon>Beijerinckiaceae</taxon>
        <taxon>Methylocapsa</taxon>
    </lineage>
</organism>
<dbReference type="RefSeq" id="WP_318655126.1">
    <property type="nucleotide sequence ID" value="NZ_CP136863.1"/>
</dbReference>
<accession>A0ABZ0HZ51</accession>